<dbReference type="GO" id="GO:0010008">
    <property type="term" value="C:endosome membrane"/>
    <property type="evidence" value="ECO:0007669"/>
    <property type="project" value="TreeGrafter"/>
</dbReference>
<dbReference type="GO" id="GO:2000641">
    <property type="term" value="P:regulation of early endosome to late endosome transport"/>
    <property type="evidence" value="ECO:0007669"/>
    <property type="project" value="InterPro"/>
</dbReference>
<sequence length="145" mass="16019">AVKVCLHVCNCFGAAANFDACREKIAEMKALFKGICQLLKFEHLTRLSCAAADCVCSLSVCTLLQTQMFQAGIIWQLMPHLFRFDWTLDEGGVAHSEKTNQQSTLNRLARSCCEALACLAGYRPNTPDNDGVQNRWVAGGLMEED</sequence>
<dbReference type="GO" id="GO:0007032">
    <property type="term" value="P:endosome organization"/>
    <property type="evidence" value="ECO:0007669"/>
    <property type="project" value="InterPro"/>
</dbReference>
<dbReference type="PANTHER" id="PTHR36983:SF2">
    <property type="entry name" value="DNAJ HOMOLOG SUBFAMILY C MEMBER 13"/>
    <property type="match status" value="1"/>
</dbReference>
<dbReference type="PANTHER" id="PTHR36983">
    <property type="entry name" value="DNAJ HOMOLOG SUBFAMILY C MEMBER 13"/>
    <property type="match status" value="1"/>
</dbReference>
<organism evidence="1 2">
    <name type="scientific">Meloidogyne javanica</name>
    <name type="common">Root-knot nematode worm</name>
    <dbReference type="NCBI Taxonomy" id="6303"/>
    <lineage>
        <taxon>Eukaryota</taxon>
        <taxon>Metazoa</taxon>
        <taxon>Ecdysozoa</taxon>
        <taxon>Nematoda</taxon>
        <taxon>Chromadorea</taxon>
        <taxon>Rhabditida</taxon>
        <taxon>Tylenchina</taxon>
        <taxon>Tylenchomorpha</taxon>
        <taxon>Tylenchoidea</taxon>
        <taxon>Meloidogynidae</taxon>
        <taxon>Meloidogyninae</taxon>
        <taxon>Meloidogyne</taxon>
        <taxon>Meloidogyne incognita group</taxon>
    </lineage>
</organism>
<dbReference type="InterPro" id="IPR016024">
    <property type="entry name" value="ARM-type_fold"/>
</dbReference>
<keyword evidence="1" id="KW-1185">Reference proteome</keyword>
<dbReference type="InterPro" id="IPR044978">
    <property type="entry name" value="GRV2/DNAJC13"/>
</dbReference>
<dbReference type="AlphaFoldDB" id="A0A915MJH8"/>
<dbReference type="Proteomes" id="UP000887561">
    <property type="component" value="Unplaced"/>
</dbReference>
<dbReference type="Gene3D" id="1.25.10.10">
    <property type="entry name" value="Leucine-rich Repeat Variant"/>
    <property type="match status" value="1"/>
</dbReference>
<name>A0A915MJH8_MELJA</name>
<dbReference type="WBParaSite" id="scaffold38542_cov294.g23466">
    <property type="protein sequence ID" value="scaffold38542_cov294.g23466"/>
    <property type="gene ID" value="scaffold38542_cov294.g23466"/>
</dbReference>
<reference evidence="2" key="1">
    <citation type="submission" date="2022-11" db="UniProtKB">
        <authorList>
            <consortium name="WormBaseParasite"/>
        </authorList>
    </citation>
    <scope>IDENTIFICATION</scope>
</reference>
<dbReference type="SUPFAM" id="SSF48371">
    <property type="entry name" value="ARM repeat"/>
    <property type="match status" value="1"/>
</dbReference>
<evidence type="ECO:0000313" key="2">
    <source>
        <dbReference type="WBParaSite" id="scaffold38542_cov294.g23466"/>
    </source>
</evidence>
<proteinExistence type="predicted"/>
<evidence type="ECO:0000313" key="1">
    <source>
        <dbReference type="Proteomes" id="UP000887561"/>
    </source>
</evidence>
<accession>A0A915MJH8</accession>
<protein>
    <submittedName>
        <fullName evidence="2">Uncharacterized protein</fullName>
    </submittedName>
</protein>
<dbReference type="GO" id="GO:0006898">
    <property type="term" value="P:receptor-mediated endocytosis"/>
    <property type="evidence" value="ECO:0007669"/>
    <property type="project" value="TreeGrafter"/>
</dbReference>
<dbReference type="InterPro" id="IPR011989">
    <property type="entry name" value="ARM-like"/>
</dbReference>